<name>A0A699H3S0_TANCI</name>
<organism evidence="1">
    <name type="scientific">Tanacetum cinerariifolium</name>
    <name type="common">Dalmatian daisy</name>
    <name type="synonym">Chrysanthemum cinerariifolium</name>
    <dbReference type="NCBI Taxonomy" id="118510"/>
    <lineage>
        <taxon>Eukaryota</taxon>
        <taxon>Viridiplantae</taxon>
        <taxon>Streptophyta</taxon>
        <taxon>Embryophyta</taxon>
        <taxon>Tracheophyta</taxon>
        <taxon>Spermatophyta</taxon>
        <taxon>Magnoliopsida</taxon>
        <taxon>eudicotyledons</taxon>
        <taxon>Gunneridae</taxon>
        <taxon>Pentapetalae</taxon>
        <taxon>asterids</taxon>
        <taxon>campanulids</taxon>
        <taxon>Asterales</taxon>
        <taxon>Asteraceae</taxon>
        <taxon>Asteroideae</taxon>
        <taxon>Anthemideae</taxon>
        <taxon>Anthemidinae</taxon>
        <taxon>Tanacetum</taxon>
    </lineage>
</organism>
<reference evidence="1" key="1">
    <citation type="journal article" date="2019" name="Sci. Rep.">
        <title>Draft genome of Tanacetum cinerariifolium, the natural source of mosquito coil.</title>
        <authorList>
            <person name="Yamashiro T."/>
            <person name="Shiraishi A."/>
            <person name="Satake H."/>
            <person name="Nakayama K."/>
        </authorList>
    </citation>
    <scope>NUCLEOTIDE SEQUENCE</scope>
</reference>
<dbReference type="EMBL" id="BKCJ010102610">
    <property type="protein sequence ID" value="GEX33968.1"/>
    <property type="molecule type" value="Genomic_DNA"/>
</dbReference>
<proteinExistence type="predicted"/>
<gene>
    <name evidence="1" type="ORF">Tci_305943</name>
</gene>
<dbReference type="AlphaFoldDB" id="A0A699H3S0"/>
<comment type="caution">
    <text evidence="1">The sequence shown here is derived from an EMBL/GenBank/DDBJ whole genome shotgun (WGS) entry which is preliminary data.</text>
</comment>
<protein>
    <submittedName>
        <fullName evidence="1">Uncharacterized protein</fullName>
    </submittedName>
</protein>
<accession>A0A699H3S0</accession>
<sequence length="180" mass="20424">MVVIVVTSTWVTTRYGGLWITSTLATYYYLNPNISEVHHILSVYADFINPTDALEIQSQPWRTDEGERMRNRYSIESLLSVNSQHYQKITPTASKVHYRVINDGIDMATITCFSPEAHTFVPDCNEVINVGANKDTRDVPNALKHVKNTTYIYYFQVVIDDGNATTTITCVSPKEHSFVP</sequence>
<evidence type="ECO:0000313" key="1">
    <source>
        <dbReference type="EMBL" id="GEX33968.1"/>
    </source>
</evidence>